<dbReference type="EMBL" id="JAAAPO010000003">
    <property type="protein sequence ID" value="NBC36837.1"/>
    <property type="molecule type" value="Genomic_DNA"/>
</dbReference>
<reference evidence="4" key="1">
    <citation type="submission" date="2020-01" db="EMBL/GenBank/DDBJ databases">
        <title>Sphingomonas sp. strain CSW-10.</title>
        <authorList>
            <person name="Chen W.-M."/>
        </authorList>
    </citation>
    <scope>NUCLEOTIDE SEQUENCE [LARGE SCALE GENOMIC DNA]</scope>
    <source>
        <strain evidence="4">FSY-8</strain>
    </source>
</reference>
<dbReference type="Proteomes" id="UP000753724">
    <property type="component" value="Unassembled WGS sequence"/>
</dbReference>
<evidence type="ECO:0000256" key="1">
    <source>
        <dbReference type="PROSITE-ProRule" id="PRU01076"/>
    </source>
</evidence>
<organism evidence="3 4">
    <name type="scientific">Novosphingobium ovatum</name>
    <dbReference type="NCBI Taxonomy" id="1908523"/>
    <lineage>
        <taxon>Bacteria</taxon>
        <taxon>Pseudomonadati</taxon>
        <taxon>Pseudomonadota</taxon>
        <taxon>Alphaproteobacteria</taxon>
        <taxon>Sphingomonadales</taxon>
        <taxon>Sphingomonadaceae</taxon>
        <taxon>Novosphingobium</taxon>
    </lineage>
</organism>
<name>A0ABW9XE76_9SPHN</name>
<sequence length="143" mass="15707">MLPAAFRKAVTESSGNKGLILIAKHDKWPCLTGFGLSRRDTFPAQIDREEEMAARNGLPFDRDLRFFQLYDCAEVAFDGSGRFIIPAHLRSLVGISDAIYFQGSGPFITLWSPEVLAAQDGPQWASAQANCTSLIAEAGKTRK</sequence>
<dbReference type="InterPro" id="IPR038619">
    <property type="entry name" value="MraZ_sf"/>
</dbReference>
<dbReference type="InterPro" id="IPR035644">
    <property type="entry name" value="MraZ_C"/>
</dbReference>
<dbReference type="PROSITE" id="PS51740">
    <property type="entry name" value="SPOVT_ABRB"/>
    <property type="match status" value="1"/>
</dbReference>
<evidence type="ECO:0000313" key="3">
    <source>
        <dbReference type="EMBL" id="NBC36837.1"/>
    </source>
</evidence>
<evidence type="ECO:0000259" key="2">
    <source>
        <dbReference type="PROSITE" id="PS51740"/>
    </source>
</evidence>
<gene>
    <name evidence="3" type="ORF">GTZ99_09735</name>
</gene>
<dbReference type="SUPFAM" id="SSF89447">
    <property type="entry name" value="AbrB/MazE/MraZ-like"/>
    <property type="match status" value="1"/>
</dbReference>
<keyword evidence="1" id="KW-0238">DNA-binding</keyword>
<accession>A0ABW9XE76</accession>
<comment type="caution">
    <text evidence="3">The sequence shown here is derived from an EMBL/GenBank/DDBJ whole genome shotgun (WGS) entry which is preliminary data.</text>
</comment>
<dbReference type="InterPro" id="IPR037914">
    <property type="entry name" value="SpoVT-AbrB_sf"/>
</dbReference>
<dbReference type="Gene3D" id="3.40.1550.20">
    <property type="entry name" value="Transcriptional regulator MraZ domain"/>
    <property type="match status" value="1"/>
</dbReference>
<protein>
    <submittedName>
        <fullName evidence="3">Division/cell wall cluster transcriptional repressor MraZ</fullName>
    </submittedName>
</protein>
<evidence type="ECO:0000313" key="4">
    <source>
        <dbReference type="Proteomes" id="UP000753724"/>
    </source>
</evidence>
<dbReference type="CDD" id="cd16321">
    <property type="entry name" value="MraZ_C"/>
    <property type="match status" value="1"/>
</dbReference>
<proteinExistence type="predicted"/>
<keyword evidence="4" id="KW-1185">Reference proteome</keyword>
<dbReference type="InterPro" id="IPR007159">
    <property type="entry name" value="SpoVT-AbrB_dom"/>
</dbReference>
<feature type="domain" description="SpoVT-AbrB" evidence="2">
    <location>
        <begin position="72"/>
        <end position="115"/>
    </location>
</feature>